<proteinExistence type="predicted"/>
<dbReference type="InterPro" id="IPR036047">
    <property type="entry name" value="F-box-like_dom_sf"/>
</dbReference>
<reference evidence="2" key="1">
    <citation type="submission" date="2021-02" db="EMBL/GenBank/DDBJ databases">
        <title>Psilocybe cubensis genome.</title>
        <authorList>
            <person name="Mckernan K.J."/>
            <person name="Crawford S."/>
            <person name="Trippe A."/>
            <person name="Kane L.T."/>
            <person name="Mclaughlin S."/>
        </authorList>
    </citation>
    <scope>NUCLEOTIDE SEQUENCE [LARGE SCALE GENOMIC DNA]</scope>
    <source>
        <strain evidence="2">MGC-MH-2018</strain>
    </source>
</reference>
<protein>
    <recommendedName>
        <fullName evidence="1">F-box domain-containing protein</fullName>
    </recommendedName>
</protein>
<dbReference type="Pfam" id="PF12937">
    <property type="entry name" value="F-box-like"/>
    <property type="match status" value="1"/>
</dbReference>
<dbReference type="InterPro" id="IPR001810">
    <property type="entry name" value="F-box_dom"/>
</dbReference>
<name>A0A8H7XKP8_PSICU</name>
<gene>
    <name evidence="2" type="ORF">JR316_011661</name>
</gene>
<comment type="caution">
    <text evidence="2">The sequence shown here is derived from an EMBL/GenBank/DDBJ whole genome shotgun (WGS) entry which is preliminary data.</text>
</comment>
<feature type="domain" description="F-box" evidence="1">
    <location>
        <begin position="1"/>
        <end position="46"/>
    </location>
</feature>
<sequence length="474" mass="52668">MNLVSLDEDVLVHIASFLNPVDILRLSETCRAMNKLIHLRIVWTNACSYHIIAHGYPFPTIPLDEIPTMELMLHTIHSHQLARRWHDGISKPRRIKYISGRLGTTPEVRFLPGKLLLIISKTVWSTLSVWDYGSAVSKRVCEWSPRGAILSGVAVNGDPRSEATVAVAMHLNEKRTVVVLSLKHDGSLYELLVLQEIQAEMKPITLEGDILALSDEVSQTVIWNLKTKTYGLLQHLALLPLQVNECIQVVFAYQSVLVVRAQTVHLFPFPELGSHVEISCEPLAEHSFGWVDGQSVNICPFLSSSRSTTSKMHTPLTIFVRGESDDPWASDIYNLELYTLEPNPDYTASNGSPYLFPPRLRDKVACLRGSLTCRRIVLGRLGTAAWIQPRDRFASGLLADIPTHLVPSTVAHESLIITAFPGSLSIKDDYGGTVIGKKIFENEVNAGWTSFDYDEVGGRVAVASSFGRVTVLEL</sequence>
<dbReference type="OrthoDB" id="3034442at2759"/>
<accession>A0A8H7XKP8</accession>
<dbReference type="SUPFAM" id="SSF81383">
    <property type="entry name" value="F-box domain"/>
    <property type="match status" value="1"/>
</dbReference>
<dbReference type="Gene3D" id="1.20.1280.50">
    <property type="match status" value="1"/>
</dbReference>
<evidence type="ECO:0000259" key="1">
    <source>
        <dbReference type="PROSITE" id="PS50181"/>
    </source>
</evidence>
<dbReference type="EMBL" id="JAFIQS010000015">
    <property type="protein sequence ID" value="KAG5163315.1"/>
    <property type="molecule type" value="Genomic_DNA"/>
</dbReference>
<dbReference type="SMART" id="SM00256">
    <property type="entry name" value="FBOX"/>
    <property type="match status" value="1"/>
</dbReference>
<dbReference type="PROSITE" id="PS50181">
    <property type="entry name" value="FBOX"/>
    <property type="match status" value="1"/>
</dbReference>
<organism evidence="2">
    <name type="scientific">Psilocybe cubensis</name>
    <name type="common">Psychedelic mushroom</name>
    <name type="synonym">Stropharia cubensis</name>
    <dbReference type="NCBI Taxonomy" id="181762"/>
    <lineage>
        <taxon>Eukaryota</taxon>
        <taxon>Fungi</taxon>
        <taxon>Dikarya</taxon>
        <taxon>Basidiomycota</taxon>
        <taxon>Agaricomycotina</taxon>
        <taxon>Agaricomycetes</taxon>
        <taxon>Agaricomycetidae</taxon>
        <taxon>Agaricales</taxon>
        <taxon>Agaricineae</taxon>
        <taxon>Strophariaceae</taxon>
        <taxon>Psilocybe</taxon>
    </lineage>
</organism>
<dbReference type="AlphaFoldDB" id="A0A8H7XKP8"/>
<evidence type="ECO:0000313" key="2">
    <source>
        <dbReference type="EMBL" id="KAG5163315.1"/>
    </source>
</evidence>